<dbReference type="EMBL" id="MFJC01000006">
    <property type="protein sequence ID" value="OGG10039.1"/>
    <property type="molecule type" value="Genomic_DNA"/>
</dbReference>
<proteinExistence type="predicted"/>
<protein>
    <submittedName>
        <fullName evidence="1">Uncharacterized protein</fullName>
    </submittedName>
</protein>
<sequence>MINCTYAALSKILRRIDKNLLTGVWLDFFSGNGYAAMQACWPYKIDLLHIDRGPEKNILIPHGRLAGYLLTNRGNDEASRTALALAQQYIKSNFIVQDICHLAADPQVITERLCGVQVQGALLLNPPWDPLPLEAAFQLAKSFLIPGSPLVIITDSPSVDMYNEAQVDFFRQKISENWLGLREFPDIGYLMHALVAYQSADSGY</sequence>
<gene>
    <name evidence="1" type="ORF">A2154_04370</name>
</gene>
<evidence type="ECO:0000313" key="1">
    <source>
        <dbReference type="EMBL" id="OGG10039.1"/>
    </source>
</evidence>
<organism evidence="1 2">
    <name type="scientific">Candidatus Gottesmanbacteria bacterium RBG_16_43_7</name>
    <dbReference type="NCBI Taxonomy" id="1798373"/>
    <lineage>
        <taxon>Bacteria</taxon>
        <taxon>Candidatus Gottesmaniibacteriota</taxon>
    </lineage>
</organism>
<dbReference type="AlphaFoldDB" id="A0A1F5ZC18"/>
<evidence type="ECO:0000313" key="2">
    <source>
        <dbReference type="Proteomes" id="UP000176854"/>
    </source>
</evidence>
<comment type="caution">
    <text evidence="1">The sequence shown here is derived from an EMBL/GenBank/DDBJ whole genome shotgun (WGS) entry which is preliminary data.</text>
</comment>
<dbReference type="Proteomes" id="UP000176854">
    <property type="component" value="Unassembled WGS sequence"/>
</dbReference>
<reference evidence="1 2" key="1">
    <citation type="journal article" date="2016" name="Nat. Commun.">
        <title>Thousands of microbial genomes shed light on interconnected biogeochemical processes in an aquifer system.</title>
        <authorList>
            <person name="Anantharaman K."/>
            <person name="Brown C.T."/>
            <person name="Hug L.A."/>
            <person name="Sharon I."/>
            <person name="Castelle C.J."/>
            <person name="Probst A.J."/>
            <person name="Thomas B.C."/>
            <person name="Singh A."/>
            <person name="Wilkins M.J."/>
            <person name="Karaoz U."/>
            <person name="Brodie E.L."/>
            <person name="Williams K.H."/>
            <person name="Hubbard S.S."/>
            <person name="Banfield J.F."/>
        </authorList>
    </citation>
    <scope>NUCLEOTIDE SEQUENCE [LARGE SCALE GENOMIC DNA]</scope>
</reference>
<name>A0A1F5ZC18_9BACT</name>
<accession>A0A1F5ZC18</accession>